<dbReference type="PROSITE" id="PS50835">
    <property type="entry name" value="IG_LIKE"/>
    <property type="match status" value="1"/>
</dbReference>
<dbReference type="GO" id="GO:0005102">
    <property type="term" value="F:signaling receptor binding"/>
    <property type="evidence" value="ECO:0007669"/>
    <property type="project" value="TreeGrafter"/>
</dbReference>
<feature type="transmembrane region" description="Helical" evidence="8">
    <location>
        <begin position="330"/>
        <end position="355"/>
    </location>
</feature>
<feature type="compositionally biased region" description="Low complexity" evidence="7">
    <location>
        <begin position="302"/>
        <end position="314"/>
    </location>
</feature>
<dbReference type="InterPro" id="IPR013106">
    <property type="entry name" value="Ig_V-set"/>
</dbReference>
<keyword evidence="6" id="KW-0393">Immunoglobulin domain</keyword>
<keyword evidence="4" id="KW-1015">Disulfide bond</keyword>
<dbReference type="GO" id="GO:0009897">
    <property type="term" value="C:external side of plasma membrane"/>
    <property type="evidence" value="ECO:0007669"/>
    <property type="project" value="TreeGrafter"/>
</dbReference>
<evidence type="ECO:0000256" key="1">
    <source>
        <dbReference type="ARBA" id="ARBA00004370"/>
    </source>
</evidence>
<evidence type="ECO:0000256" key="8">
    <source>
        <dbReference type="SAM" id="Phobius"/>
    </source>
</evidence>
<reference evidence="12" key="1">
    <citation type="submission" date="2025-08" db="UniProtKB">
        <authorList>
            <consortium name="RefSeq"/>
        </authorList>
    </citation>
    <scope>IDENTIFICATION</scope>
</reference>
<dbReference type="KEGG" id="gacu:117550340"/>
<evidence type="ECO:0000259" key="10">
    <source>
        <dbReference type="PROSITE" id="PS50835"/>
    </source>
</evidence>
<dbReference type="AlphaFoldDB" id="A0A6P8UMQ0"/>
<proteinExistence type="predicted"/>
<dbReference type="GeneID" id="117550340"/>
<feature type="region of interest" description="Disordered" evidence="7">
    <location>
        <begin position="302"/>
        <end position="323"/>
    </location>
</feature>
<dbReference type="FunFam" id="2.60.40.10:FF:000142">
    <property type="entry name" value="V-set domain-containing T-cell activation inhibitor 1"/>
    <property type="match status" value="1"/>
</dbReference>
<dbReference type="RefSeq" id="XP_034078629.1">
    <property type="nucleotide sequence ID" value="XM_034222738.1"/>
</dbReference>
<dbReference type="InParanoid" id="A0A6P8UMQ0"/>
<evidence type="ECO:0000256" key="7">
    <source>
        <dbReference type="SAM" id="MobiDB-lite"/>
    </source>
</evidence>
<comment type="subcellular location">
    <subcellularLocation>
        <location evidence="1">Membrane</location>
    </subcellularLocation>
</comment>
<dbReference type="InterPro" id="IPR013783">
    <property type="entry name" value="Ig-like_fold"/>
</dbReference>
<dbReference type="SMART" id="SM00406">
    <property type="entry name" value="IGv"/>
    <property type="match status" value="2"/>
</dbReference>
<dbReference type="PANTHER" id="PTHR24100">
    <property type="entry name" value="BUTYROPHILIN"/>
    <property type="match status" value="1"/>
</dbReference>
<dbReference type="SUPFAM" id="SSF48726">
    <property type="entry name" value="Immunoglobulin"/>
    <property type="match status" value="2"/>
</dbReference>
<dbReference type="GO" id="GO:0001817">
    <property type="term" value="P:regulation of cytokine production"/>
    <property type="evidence" value="ECO:0007669"/>
    <property type="project" value="TreeGrafter"/>
</dbReference>
<keyword evidence="5" id="KW-0325">Glycoprotein</keyword>
<dbReference type="GO" id="GO:0050852">
    <property type="term" value="P:T cell receptor signaling pathway"/>
    <property type="evidence" value="ECO:0007669"/>
    <property type="project" value="TreeGrafter"/>
</dbReference>
<dbReference type="Pfam" id="PF07686">
    <property type="entry name" value="V-set"/>
    <property type="match status" value="2"/>
</dbReference>
<keyword evidence="8" id="KW-0812">Transmembrane</keyword>
<dbReference type="InterPro" id="IPR007110">
    <property type="entry name" value="Ig-like_dom"/>
</dbReference>
<feature type="chain" id="PRO_5028044118" evidence="9">
    <location>
        <begin position="22"/>
        <end position="369"/>
    </location>
</feature>
<protein>
    <submittedName>
        <fullName evidence="12">Uncharacterized protein LOC117550340 isoform X1</fullName>
    </submittedName>
</protein>
<name>A0A6P8UMQ0_GYMAC</name>
<dbReference type="InterPro" id="IPR003599">
    <property type="entry name" value="Ig_sub"/>
</dbReference>
<dbReference type="Proteomes" id="UP000515161">
    <property type="component" value="Unplaced"/>
</dbReference>
<evidence type="ECO:0000313" key="12">
    <source>
        <dbReference type="RefSeq" id="XP_034078629.1"/>
    </source>
</evidence>
<dbReference type="OrthoDB" id="9898017at2759"/>
<sequence length="369" mass="41634">MVHFGVFVLGFSLAFWSFTAAHREDEGTFVVNVTQTSYQAEENQNITLEWTFSTRRDTSLRSISTFCYLYTEDRTLVLFHLNEGVESPESQDPQFAGRLQWDKDVLTEGRLTLHVSRLRTSDSGLYRCDILVIPDGSNSNRCSLNVTEAKPNSTLKTELQTPDPNQETDVKGRHLIGPGQPIEASVGDDVILPCSVSPDYNVEDLTVEWSLPDLKPDPSDRLSRVDYVFVYRRRREEVDMKLQEFIGRTELFEDELKVGNISLKISNVTLADAGKYRCFIPKLEGGVKEAVVRLVVEPRANSTLTTETQTNSQTPDPNQETDVKVGQPPLWALVLSVCIVLVMVVVGFGVAHFLLKRCVREKETKRCII</sequence>
<dbReference type="InterPro" id="IPR036179">
    <property type="entry name" value="Ig-like_dom_sf"/>
</dbReference>
<organism evidence="11 12">
    <name type="scientific">Gymnodraco acuticeps</name>
    <name type="common">Antarctic dragonfish</name>
    <dbReference type="NCBI Taxonomy" id="8218"/>
    <lineage>
        <taxon>Eukaryota</taxon>
        <taxon>Metazoa</taxon>
        <taxon>Chordata</taxon>
        <taxon>Craniata</taxon>
        <taxon>Vertebrata</taxon>
        <taxon>Euteleostomi</taxon>
        <taxon>Actinopterygii</taxon>
        <taxon>Neopterygii</taxon>
        <taxon>Teleostei</taxon>
        <taxon>Neoteleostei</taxon>
        <taxon>Acanthomorphata</taxon>
        <taxon>Eupercaria</taxon>
        <taxon>Perciformes</taxon>
        <taxon>Notothenioidei</taxon>
        <taxon>Bathydraconidae</taxon>
        <taxon>Gymnodraco</taxon>
    </lineage>
</organism>
<evidence type="ECO:0000256" key="3">
    <source>
        <dbReference type="ARBA" id="ARBA00023136"/>
    </source>
</evidence>
<dbReference type="GO" id="GO:0050863">
    <property type="term" value="P:regulation of T cell activation"/>
    <property type="evidence" value="ECO:0007669"/>
    <property type="project" value="UniProtKB-ARBA"/>
</dbReference>
<evidence type="ECO:0000256" key="5">
    <source>
        <dbReference type="ARBA" id="ARBA00023180"/>
    </source>
</evidence>
<evidence type="ECO:0000256" key="9">
    <source>
        <dbReference type="SAM" id="SignalP"/>
    </source>
</evidence>
<evidence type="ECO:0000256" key="6">
    <source>
        <dbReference type="ARBA" id="ARBA00023319"/>
    </source>
</evidence>
<accession>A0A6P8UMQ0</accession>
<dbReference type="Gene3D" id="2.60.40.10">
    <property type="entry name" value="Immunoglobulins"/>
    <property type="match status" value="2"/>
</dbReference>
<dbReference type="PANTHER" id="PTHR24100:SF151">
    <property type="entry name" value="ICOS LIGAND"/>
    <property type="match status" value="1"/>
</dbReference>
<feature type="domain" description="Ig-like" evidence="10">
    <location>
        <begin position="162"/>
        <end position="278"/>
    </location>
</feature>
<keyword evidence="2 9" id="KW-0732">Signal</keyword>
<feature type="signal peptide" evidence="9">
    <location>
        <begin position="1"/>
        <end position="21"/>
    </location>
</feature>
<evidence type="ECO:0000313" key="11">
    <source>
        <dbReference type="Proteomes" id="UP000515161"/>
    </source>
</evidence>
<keyword evidence="8" id="KW-1133">Transmembrane helix</keyword>
<evidence type="ECO:0000256" key="2">
    <source>
        <dbReference type="ARBA" id="ARBA00022729"/>
    </source>
</evidence>
<keyword evidence="3 8" id="KW-0472">Membrane</keyword>
<evidence type="ECO:0000256" key="4">
    <source>
        <dbReference type="ARBA" id="ARBA00023157"/>
    </source>
</evidence>
<gene>
    <name evidence="12" type="primary">LOC117550340</name>
</gene>
<dbReference type="InterPro" id="IPR050504">
    <property type="entry name" value="IgSF_BTN/MOG"/>
</dbReference>
<keyword evidence="11" id="KW-1185">Reference proteome</keyword>
<dbReference type="GO" id="GO:1903037">
    <property type="term" value="P:regulation of leukocyte cell-cell adhesion"/>
    <property type="evidence" value="ECO:0007669"/>
    <property type="project" value="UniProtKB-ARBA"/>
</dbReference>
<dbReference type="SMART" id="SM00409">
    <property type="entry name" value="IG"/>
    <property type="match status" value="2"/>
</dbReference>